<dbReference type="InterPro" id="IPR037516">
    <property type="entry name" value="Tripartite_DENN"/>
</dbReference>
<comment type="caution">
    <text evidence="2">The sequence shown here is derived from an EMBL/GenBank/DDBJ whole genome shotgun (WGS) entry which is preliminary data.</text>
</comment>
<dbReference type="Pfam" id="PF12335">
    <property type="entry name" value="SBF2"/>
    <property type="match status" value="1"/>
</dbReference>
<dbReference type="Proteomes" id="UP001626550">
    <property type="component" value="Unassembled WGS sequence"/>
</dbReference>
<feature type="domain" description="UDENN" evidence="1">
    <location>
        <begin position="1"/>
        <end position="425"/>
    </location>
</feature>
<dbReference type="InterPro" id="IPR043153">
    <property type="entry name" value="DENN_C"/>
</dbReference>
<keyword evidence="3" id="KW-1185">Reference proteome</keyword>
<dbReference type="SMART" id="SM00801">
    <property type="entry name" value="dDENN"/>
    <property type="match status" value="1"/>
</dbReference>
<name>A0ABD2QHC0_9PLAT</name>
<sequence length="663" mass="75551">MPAGWDTSRSPLPPSFFVAHLTSIENERYYAACCTFYEGKQDSIEPRKVFAYSPRPPSSRCSSIDSNLPLRISNNDDEIVPPPEQYVPKCLVLIARHSHFDLLKNCLSLVYTLFSNSDNRVSIELLLANIIGSVQIPPTGGQLLSFSLGAGDTQYVQPAKWPSIPVTKCTVANLFRYLGIHNVLTIFCAVIRDAKVVFCSRSLNRLTESCSALCSLLYPLRYEYPFVPTLSRSLIDYCDSPTPFLYGIHSSCVDLIPDIESIFLADLDCGSVRSPLPEKGGTAPQLPQPYLNFALDNLYKILSPDLLVADQMYPVSISEEPVRPKKIATLDAGLTGKVQSPLEASPWKDKLLRAVFSKLFAQLFTGYRSCLYITRIHPQPIIYFDDALFLMLRKIHSRNEFFKGLLASSRFHSFIQERGAPYRVCDLFDDTYHTIHQSPQHTCEGDETRVPLSVEQIANCLFENEYPASHGVAAHVLPDQAEQAHQRIHLTPFPELNEALFRQELNKCLEKQKRKQEMVYSKPEPRFVPMGQSLDRQLFRTELNTDKHRVIRGFVHDIFSHHITEALKRRNTVRQDLRLRPFRRIFIDELYDRIILGSCHDDLQMAEHPEARAILSWDQFELILDLLDEALKHEAQSENTGIHAPVMELCSKLCTVSEYWQIG</sequence>
<dbReference type="InterPro" id="IPR022096">
    <property type="entry name" value="SBF1/SBF2"/>
</dbReference>
<dbReference type="Pfam" id="PF02141">
    <property type="entry name" value="DENN"/>
    <property type="match status" value="1"/>
</dbReference>
<reference evidence="2 3" key="1">
    <citation type="submission" date="2024-11" db="EMBL/GenBank/DDBJ databases">
        <title>Adaptive evolution of stress response genes in parasites aligns with host niche diversity.</title>
        <authorList>
            <person name="Hahn C."/>
            <person name="Resl P."/>
        </authorList>
    </citation>
    <scope>NUCLEOTIDE SEQUENCE [LARGE SCALE GENOMIC DNA]</scope>
    <source>
        <strain evidence="2">EGGRZ-B1_66</strain>
        <tissue evidence="2">Body</tissue>
    </source>
</reference>
<evidence type="ECO:0000313" key="2">
    <source>
        <dbReference type="EMBL" id="KAL3318924.1"/>
    </source>
</evidence>
<dbReference type="GO" id="GO:0005085">
    <property type="term" value="F:guanyl-nucleotide exchange factor activity"/>
    <property type="evidence" value="ECO:0007669"/>
    <property type="project" value="UniProtKB-ARBA"/>
</dbReference>
<dbReference type="Gene3D" id="3.40.50.11500">
    <property type="match status" value="1"/>
</dbReference>
<dbReference type="InterPro" id="IPR005112">
    <property type="entry name" value="dDENN_dom"/>
</dbReference>
<evidence type="ECO:0000313" key="3">
    <source>
        <dbReference type="Proteomes" id="UP001626550"/>
    </source>
</evidence>
<accession>A0ABD2QHC0</accession>
<dbReference type="EMBL" id="JBJKFK010000190">
    <property type="protein sequence ID" value="KAL3318924.1"/>
    <property type="molecule type" value="Genomic_DNA"/>
</dbReference>
<gene>
    <name evidence="2" type="primary">SBF2_2</name>
    <name evidence="2" type="ORF">Ciccas_002416</name>
</gene>
<protein>
    <submittedName>
        <fullName evidence="2">SET-binding factor 2</fullName>
    </submittedName>
</protein>
<dbReference type="SMART" id="SM00799">
    <property type="entry name" value="DENN"/>
    <property type="match status" value="1"/>
</dbReference>
<evidence type="ECO:0000259" key="1">
    <source>
        <dbReference type="PROSITE" id="PS50211"/>
    </source>
</evidence>
<dbReference type="PANTHER" id="PTHR12296:SF16">
    <property type="entry name" value="C-MYC PROMOTER-BINDING PROTEIN"/>
    <property type="match status" value="1"/>
</dbReference>
<dbReference type="InterPro" id="IPR001194">
    <property type="entry name" value="cDENN_dom"/>
</dbReference>
<dbReference type="AlphaFoldDB" id="A0ABD2QHC0"/>
<organism evidence="2 3">
    <name type="scientific">Cichlidogyrus casuarinus</name>
    <dbReference type="NCBI Taxonomy" id="1844966"/>
    <lineage>
        <taxon>Eukaryota</taxon>
        <taxon>Metazoa</taxon>
        <taxon>Spiralia</taxon>
        <taxon>Lophotrochozoa</taxon>
        <taxon>Platyhelminthes</taxon>
        <taxon>Monogenea</taxon>
        <taxon>Monopisthocotylea</taxon>
        <taxon>Dactylogyridea</taxon>
        <taxon>Ancyrocephalidae</taxon>
        <taxon>Cichlidogyrus</taxon>
    </lineage>
</organism>
<dbReference type="InterPro" id="IPR051696">
    <property type="entry name" value="DENN_Domain_GEFs"/>
</dbReference>
<dbReference type="PROSITE" id="PS50211">
    <property type="entry name" value="DENN"/>
    <property type="match status" value="1"/>
</dbReference>
<proteinExistence type="predicted"/>
<dbReference type="PANTHER" id="PTHR12296">
    <property type="entry name" value="DENN DOMAIN-CONTAINING PROTEIN 4"/>
    <property type="match status" value="1"/>
</dbReference>